<keyword evidence="3 4" id="KW-0862">Zinc</keyword>
<evidence type="ECO:0000313" key="7">
    <source>
        <dbReference type="EMBL" id="KAG5482795.1"/>
    </source>
</evidence>
<dbReference type="Pfam" id="PF18044">
    <property type="entry name" value="zf-CCCH_4"/>
    <property type="match status" value="1"/>
</dbReference>
<evidence type="ECO:0000256" key="1">
    <source>
        <dbReference type="ARBA" id="ARBA00022723"/>
    </source>
</evidence>
<dbReference type="EMBL" id="JAFEUZ010000015">
    <property type="protein sequence ID" value="KAG5482795.1"/>
    <property type="molecule type" value="Genomic_DNA"/>
</dbReference>
<dbReference type="OrthoDB" id="410307at2759"/>
<dbReference type="GO" id="GO:0010468">
    <property type="term" value="P:regulation of gene expression"/>
    <property type="evidence" value="ECO:0007669"/>
    <property type="project" value="UniProtKB-ARBA"/>
</dbReference>
<dbReference type="InterPro" id="IPR036855">
    <property type="entry name" value="Znf_CCCH_sf"/>
</dbReference>
<dbReference type="GeneID" id="92516742"/>
<proteinExistence type="predicted"/>
<comment type="caution">
    <text evidence="7">The sequence shown here is derived from an EMBL/GenBank/DDBJ whole genome shotgun (WGS) entry which is preliminary data.</text>
</comment>
<dbReference type="RefSeq" id="XP_067179901.1">
    <property type="nucleotide sequence ID" value="XM_067324230.1"/>
</dbReference>
<keyword evidence="8" id="KW-1185">Reference proteome</keyword>
<sequence length="822" mass="83850">MTKNRRHDIVKPSKYKTSMCTFFRSEEGCPFGDKCAFAHGEDELRPQPKDAAPEADAMTADAVASAGAALPAPDSPLSEHVDARAAAGNEQPNDAPVQKLPLDPSAITSATAAAKRKAKKSGFDLSSVLPGNTLGSPGSGSAVRGDASTTRGRALPHRRQQVPPPPPSLPGHGVMPPSALGLAVPPPLLLPTTTPSFGLSSDFGSLAHSGMSAVMPGMPYYIPAMGHHPFSVINNNQHTINVAPAIQGTASYTTLRHSMQLPPPPPPPPPTASGSSALPPVTGPANGVTVSDALPSEDTERRQRQPLRHVSSNTIAHGTGRHPTNALATAPDGMATPPYVYGLLKEADALLSSSQAAASSSQQNSGVEQPTQPRLIVVPHFSESGSYVIPGTVMNYPHADPQGAAAVGGVAAASSPRHSTRSIPGSSDSGALSRQPSTTMTNNSGAATQLPQRDFVASAPAPATVTHPPLNSGSNGRSGGGSSTAIGDSLWAPTKGGMHPLTSSLASHTTATTPSTEGCNSSAGDYNAILSDLGIGGASYTTIPLDRFMCQRGASSNEEDASLGGDLDWSAAVERWLQPACEDVTVAAPGGRPSVGSTAAPKAGAPIISPPEAASAAAKSSTAPMVIFHPEGGRSVVTALNSHPVLMSTEVKSMEVSTSSPTPTRLATEAKRKPAATVCQVSRATGGSLSQSQRRAPIMKNHFKSSCAAEADSGAVLLYCAEKNTFVYIASGGSGATVDVAPARHRDQATVPLTTASAAPSQSGAKPSIATMAAVPAVAPSQENVKSAAATDSLGIHVRFVPGRKVRAVLEEVSDEEAEYCI</sequence>
<dbReference type="PROSITE" id="PS50103">
    <property type="entry name" value="ZF_C3H1"/>
    <property type="match status" value="1"/>
</dbReference>
<evidence type="ECO:0000256" key="2">
    <source>
        <dbReference type="ARBA" id="ARBA00022771"/>
    </source>
</evidence>
<dbReference type="GO" id="GO:0051252">
    <property type="term" value="P:regulation of RNA metabolic process"/>
    <property type="evidence" value="ECO:0007669"/>
    <property type="project" value="UniProtKB-ARBA"/>
</dbReference>
<evidence type="ECO:0000256" key="4">
    <source>
        <dbReference type="PROSITE-ProRule" id="PRU00723"/>
    </source>
</evidence>
<organism evidence="7 8">
    <name type="scientific">Leishmania martiniquensis</name>
    <dbReference type="NCBI Taxonomy" id="1580590"/>
    <lineage>
        <taxon>Eukaryota</taxon>
        <taxon>Discoba</taxon>
        <taxon>Euglenozoa</taxon>
        <taxon>Kinetoplastea</taxon>
        <taxon>Metakinetoplastina</taxon>
        <taxon>Trypanosomatida</taxon>
        <taxon>Trypanosomatidae</taxon>
        <taxon>Leishmaniinae</taxon>
        <taxon>Leishmania</taxon>
    </lineage>
</organism>
<dbReference type="FunFam" id="4.10.1000.10:FF:000003">
    <property type="entry name" value="Zinc finger CCCH domain-containing protein"/>
    <property type="match status" value="1"/>
</dbReference>
<dbReference type="Gene3D" id="4.10.1000.10">
    <property type="entry name" value="Zinc finger, CCCH-type"/>
    <property type="match status" value="1"/>
</dbReference>
<feature type="compositionally biased region" description="Polar residues" evidence="5">
    <location>
        <begin position="421"/>
        <end position="446"/>
    </location>
</feature>
<dbReference type="Proteomes" id="UP000673552">
    <property type="component" value="Unassembled WGS sequence"/>
</dbReference>
<evidence type="ECO:0000313" key="8">
    <source>
        <dbReference type="Proteomes" id="UP000673552"/>
    </source>
</evidence>
<dbReference type="SMART" id="SM00356">
    <property type="entry name" value="ZnF_C3H1"/>
    <property type="match status" value="1"/>
</dbReference>
<keyword evidence="2 4" id="KW-0863">Zinc-finger</keyword>
<feature type="compositionally biased region" description="Polar residues" evidence="5">
    <location>
        <begin position="679"/>
        <end position="693"/>
    </location>
</feature>
<reference evidence="8" key="1">
    <citation type="journal article" date="2021" name="Microbiol. Resour. Announc.">
        <title>LGAAP: Leishmaniinae Genome Assembly and Annotation Pipeline.</title>
        <authorList>
            <person name="Almutairi H."/>
            <person name="Urbaniak M.D."/>
            <person name="Bates M.D."/>
            <person name="Jariyapan N."/>
            <person name="Kwakye-Nuako G."/>
            <person name="Thomaz-Soccol V."/>
            <person name="Al-Salem W.S."/>
            <person name="Dillon R.J."/>
            <person name="Bates P.A."/>
            <person name="Gatherer D."/>
        </authorList>
    </citation>
    <scope>NUCLEOTIDE SEQUENCE [LARGE SCALE GENOMIC DNA]</scope>
</reference>
<feature type="domain" description="C3H1-type" evidence="6">
    <location>
        <begin position="14"/>
        <end position="42"/>
    </location>
</feature>
<dbReference type="KEGG" id="lmat:92516742"/>
<feature type="compositionally biased region" description="Low complexity" evidence="5">
    <location>
        <begin position="499"/>
        <end position="516"/>
    </location>
</feature>
<name>A0A836KU18_9TRYP</name>
<dbReference type="InterPro" id="IPR041367">
    <property type="entry name" value="Znf-CCCH_4"/>
</dbReference>
<dbReference type="AlphaFoldDB" id="A0A836KU18"/>
<protein>
    <recommendedName>
        <fullName evidence="6">C3H1-type domain-containing protein</fullName>
    </recommendedName>
</protein>
<dbReference type="SUPFAM" id="SSF90229">
    <property type="entry name" value="CCCH zinc finger"/>
    <property type="match status" value="1"/>
</dbReference>
<feature type="region of interest" description="Disordered" evidence="5">
    <location>
        <begin position="256"/>
        <end position="331"/>
    </location>
</feature>
<accession>A0A836KU18</accession>
<feature type="region of interest" description="Disordered" evidence="5">
    <location>
        <begin position="407"/>
        <end position="446"/>
    </location>
</feature>
<dbReference type="GO" id="GO:0008270">
    <property type="term" value="F:zinc ion binding"/>
    <property type="evidence" value="ECO:0007669"/>
    <property type="project" value="UniProtKB-KW"/>
</dbReference>
<evidence type="ECO:0000256" key="5">
    <source>
        <dbReference type="SAM" id="MobiDB-lite"/>
    </source>
</evidence>
<dbReference type="InterPro" id="IPR000571">
    <property type="entry name" value="Znf_CCCH"/>
</dbReference>
<evidence type="ECO:0000256" key="3">
    <source>
        <dbReference type="ARBA" id="ARBA00022833"/>
    </source>
</evidence>
<feature type="region of interest" description="Disordered" evidence="5">
    <location>
        <begin position="651"/>
        <end position="693"/>
    </location>
</feature>
<reference evidence="8" key="2">
    <citation type="journal article" date="2021" name="Sci. Data">
        <title>Chromosome-scale genome sequencing, assembly and annotation of six genomes from subfamily Leishmaniinae.</title>
        <authorList>
            <person name="Almutairi H."/>
            <person name="Urbaniak M.D."/>
            <person name="Bates M.D."/>
            <person name="Jariyapan N."/>
            <person name="Kwakye-Nuako G."/>
            <person name="Thomaz Soccol V."/>
            <person name="Al-Salem W.S."/>
            <person name="Dillon R.J."/>
            <person name="Bates P.A."/>
            <person name="Gatherer D."/>
        </authorList>
    </citation>
    <scope>NUCLEOTIDE SEQUENCE [LARGE SCALE GENOMIC DNA]</scope>
</reference>
<feature type="region of interest" description="Disordered" evidence="5">
    <location>
        <begin position="120"/>
        <end position="178"/>
    </location>
</feature>
<keyword evidence="1 4" id="KW-0479">Metal-binding</keyword>
<feature type="compositionally biased region" description="Polar residues" evidence="5">
    <location>
        <begin position="655"/>
        <end position="665"/>
    </location>
</feature>
<feature type="compositionally biased region" description="Pro residues" evidence="5">
    <location>
        <begin position="261"/>
        <end position="271"/>
    </location>
</feature>
<evidence type="ECO:0000259" key="6">
    <source>
        <dbReference type="PROSITE" id="PS50103"/>
    </source>
</evidence>
<feature type="region of interest" description="Disordered" evidence="5">
    <location>
        <begin position="461"/>
        <end position="519"/>
    </location>
</feature>
<gene>
    <name evidence="7" type="ORF">LSCM1_06825</name>
</gene>
<feature type="zinc finger region" description="C3H1-type" evidence="4">
    <location>
        <begin position="14"/>
        <end position="42"/>
    </location>
</feature>